<accession>X0YIZ6</accession>
<dbReference type="AlphaFoldDB" id="X0YIZ6"/>
<protein>
    <submittedName>
        <fullName evidence="1">Uncharacterized protein</fullName>
    </submittedName>
</protein>
<evidence type="ECO:0000313" key="1">
    <source>
        <dbReference type="EMBL" id="GAG48543.1"/>
    </source>
</evidence>
<reference evidence="1" key="1">
    <citation type="journal article" date="2014" name="Front. Microbiol.">
        <title>High frequency of phylogenetically diverse reductive dehalogenase-homologous genes in deep subseafloor sedimentary metagenomes.</title>
        <authorList>
            <person name="Kawai M."/>
            <person name="Futagami T."/>
            <person name="Toyoda A."/>
            <person name="Takaki Y."/>
            <person name="Nishi S."/>
            <person name="Hori S."/>
            <person name="Arai W."/>
            <person name="Tsubouchi T."/>
            <person name="Morono Y."/>
            <person name="Uchiyama I."/>
            <person name="Ito T."/>
            <person name="Fujiyama A."/>
            <person name="Inagaki F."/>
            <person name="Takami H."/>
        </authorList>
    </citation>
    <scope>NUCLEOTIDE SEQUENCE</scope>
    <source>
        <strain evidence="1">Expedition CK06-06</strain>
    </source>
</reference>
<gene>
    <name evidence="1" type="ORF">S01H1_75312</name>
</gene>
<feature type="non-terminal residue" evidence="1">
    <location>
        <position position="1"/>
    </location>
</feature>
<name>X0YIZ6_9ZZZZ</name>
<proteinExistence type="predicted"/>
<dbReference type="EMBL" id="BARS01050447">
    <property type="protein sequence ID" value="GAG48543.1"/>
    <property type="molecule type" value="Genomic_DNA"/>
</dbReference>
<sequence>LLGHLGTPPGDGHLQERFLCGPHLRPAADVIYQAGPYCFGRFQHAVVMRDACGNGDTETATTVTKTVNSAPRRAYCLHPLACDPDTDRATFSFVGSPDVG</sequence>
<comment type="caution">
    <text evidence="1">The sequence shown here is derived from an EMBL/GenBank/DDBJ whole genome shotgun (WGS) entry which is preliminary data.</text>
</comment>
<organism evidence="1">
    <name type="scientific">marine sediment metagenome</name>
    <dbReference type="NCBI Taxonomy" id="412755"/>
    <lineage>
        <taxon>unclassified sequences</taxon>
        <taxon>metagenomes</taxon>
        <taxon>ecological metagenomes</taxon>
    </lineage>
</organism>